<dbReference type="EMBL" id="CP003557">
    <property type="protein sequence ID" value="AFN75382.1"/>
    <property type="molecule type" value="Genomic_DNA"/>
</dbReference>
<evidence type="ECO:0000313" key="2">
    <source>
        <dbReference type="EMBL" id="AFN75382.1"/>
    </source>
</evidence>
<dbReference type="NCBIfam" id="TIGR00277">
    <property type="entry name" value="HDIG"/>
    <property type="match status" value="1"/>
</dbReference>
<dbReference type="HOGENOM" id="CLU_048246_4_0_10"/>
<dbReference type="KEGG" id="mro:MROS_2152"/>
<dbReference type="Pfam" id="PF08668">
    <property type="entry name" value="HDOD"/>
    <property type="match status" value="1"/>
</dbReference>
<dbReference type="AlphaFoldDB" id="I6YXU6"/>
<dbReference type="CDD" id="cd00077">
    <property type="entry name" value="HDc"/>
    <property type="match status" value="1"/>
</dbReference>
<sequence length="293" mass="33754">MNTIVFDQAQKRERTQLVLKRVTTLSPVPKILSEVLELLKDLNTSPQKLAKAIAKDQSIVVKILTIANSPFYGLAKRVSSIEYAIMILGFNEIRNIVMALSLMETMKNKSDEYMNQKDFWLHSYITATTAKKIADDMNIRESNDVFIGALLHDLGISVIHRYMHSDFVKIKESVEKGSKYSEAENQQLGMDHQMVGYSLLRNWNIPEHICDMVRYHHNPNQSTNTKILSSIIHLSDYMTQKLDIGKFDWDNDLELNPEAATILQFKDINEIEEFIESYREPISSQIDSLRNLL</sequence>
<dbReference type="eggNOG" id="COG1639">
    <property type="taxonomic scope" value="Bacteria"/>
</dbReference>
<organism evidence="2 3">
    <name type="scientific">Melioribacter roseus (strain DSM 23840 / JCM 17771 / VKM B-2668 / P3M-2)</name>
    <dbReference type="NCBI Taxonomy" id="1191523"/>
    <lineage>
        <taxon>Bacteria</taxon>
        <taxon>Pseudomonadati</taxon>
        <taxon>Ignavibacteriota</taxon>
        <taxon>Ignavibacteria</taxon>
        <taxon>Ignavibacteriales</taxon>
        <taxon>Melioribacteraceae</taxon>
        <taxon>Melioribacter</taxon>
    </lineage>
</organism>
<accession>I6YXU6</accession>
<feature type="domain" description="HDOD" evidence="1">
    <location>
        <begin position="25"/>
        <end position="219"/>
    </location>
</feature>
<dbReference type="InterPro" id="IPR006675">
    <property type="entry name" value="HDIG_dom"/>
</dbReference>
<dbReference type="Proteomes" id="UP000009011">
    <property type="component" value="Chromosome"/>
</dbReference>
<dbReference type="InterPro" id="IPR052340">
    <property type="entry name" value="RNase_Y/CdgJ"/>
</dbReference>
<dbReference type="InterPro" id="IPR003607">
    <property type="entry name" value="HD/PDEase_dom"/>
</dbReference>
<reference evidence="2 3" key="1">
    <citation type="journal article" date="2013" name="PLoS ONE">
        <title>Genomic analysis of Melioribacter roseus, facultatively anaerobic organotrophic bacterium representing a novel deep lineage within Bacteriodetes/Chlorobi group.</title>
        <authorList>
            <person name="Kadnikov V.V."/>
            <person name="Mardanov A.V."/>
            <person name="Podosokorskaya O.A."/>
            <person name="Gavrilov S.N."/>
            <person name="Kublanov I.V."/>
            <person name="Beletsky A.V."/>
            <person name="Bonch-Osmolovskaya E.A."/>
            <person name="Ravin N.V."/>
        </authorList>
    </citation>
    <scope>NUCLEOTIDE SEQUENCE [LARGE SCALE GENOMIC DNA]</scope>
    <source>
        <strain evidence="3">JCM 17771 / P3M-2</strain>
    </source>
</reference>
<dbReference type="RefSeq" id="WP_014856814.1">
    <property type="nucleotide sequence ID" value="NC_018178.1"/>
</dbReference>
<keyword evidence="3" id="KW-1185">Reference proteome</keyword>
<protein>
    <submittedName>
        <fullName evidence="2">Metal-dependent phosphohydrolase, HD subdomain protein</fullName>
    </submittedName>
</protein>
<dbReference type="GO" id="GO:0016787">
    <property type="term" value="F:hydrolase activity"/>
    <property type="evidence" value="ECO:0007669"/>
    <property type="project" value="UniProtKB-KW"/>
</dbReference>
<name>I6YXU6_MELRP</name>
<gene>
    <name evidence="2" type="ordered locus">MROS_2152</name>
</gene>
<dbReference type="PANTHER" id="PTHR33525:SF3">
    <property type="entry name" value="RIBONUCLEASE Y"/>
    <property type="match status" value="1"/>
</dbReference>
<dbReference type="PROSITE" id="PS51833">
    <property type="entry name" value="HDOD"/>
    <property type="match status" value="1"/>
</dbReference>
<dbReference type="OrthoDB" id="9788446at2"/>
<proteinExistence type="predicted"/>
<dbReference type="PANTHER" id="PTHR33525">
    <property type="match status" value="1"/>
</dbReference>
<evidence type="ECO:0000313" key="3">
    <source>
        <dbReference type="Proteomes" id="UP000009011"/>
    </source>
</evidence>
<evidence type="ECO:0000259" key="1">
    <source>
        <dbReference type="PROSITE" id="PS51833"/>
    </source>
</evidence>
<dbReference type="InterPro" id="IPR013976">
    <property type="entry name" value="HDOD"/>
</dbReference>
<dbReference type="Gene3D" id="1.10.3210.10">
    <property type="entry name" value="Hypothetical protein af1432"/>
    <property type="match status" value="1"/>
</dbReference>
<dbReference type="SUPFAM" id="SSF109604">
    <property type="entry name" value="HD-domain/PDEase-like"/>
    <property type="match status" value="1"/>
</dbReference>
<keyword evidence="2" id="KW-0378">Hydrolase</keyword>
<dbReference type="STRING" id="1191523.MROS_2152"/>